<dbReference type="InterPro" id="IPR017871">
    <property type="entry name" value="ABC_transporter-like_CS"/>
</dbReference>
<dbReference type="SMART" id="SM00382">
    <property type="entry name" value="AAA"/>
    <property type="match status" value="1"/>
</dbReference>
<organism evidence="5 6">
    <name type="scientific">Streptomyces vulcanius</name>
    <dbReference type="NCBI Taxonomy" id="1441876"/>
    <lineage>
        <taxon>Bacteria</taxon>
        <taxon>Bacillati</taxon>
        <taxon>Actinomycetota</taxon>
        <taxon>Actinomycetes</taxon>
        <taxon>Kitasatosporales</taxon>
        <taxon>Streptomycetaceae</taxon>
        <taxon>Streptomyces</taxon>
    </lineage>
</organism>
<dbReference type="GO" id="GO:0005524">
    <property type="term" value="F:ATP binding"/>
    <property type="evidence" value="ECO:0007669"/>
    <property type="project" value="UniProtKB-KW"/>
</dbReference>
<dbReference type="EMBL" id="JBHSFK010000039">
    <property type="protein sequence ID" value="MFC4506012.1"/>
    <property type="molecule type" value="Genomic_DNA"/>
</dbReference>
<dbReference type="PANTHER" id="PTHR45772">
    <property type="entry name" value="CONSERVED COMPONENT OF ABC TRANSPORTER FOR NATURAL AMINO ACIDS-RELATED"/>
    <property type="match status" value="1"/>
</dbReference>
<evidence type="ECO:0000256" key="1">
    <source>
        <dbReference type="ARBA" id="ARBA00022448"/>
    </source>
</evidence>
<name>A0ABV9B2U1_9ACTN</name>
<evidence type="ECO:0000256" key="2">
    <source>
        <dbReference type="ARBA" id="ARBA00022741"/>
    </source>
</evidence>
<dbReference type="PROSITE" id="PS50893">
    <property type="entry name" value="ABC_TRANSPORTER_2"/>
    <property type="match status" value="1"/>
</dbReference>
<dbReference type="Pfam" id="PF12399">
    <property type="entry name" value="BCA_ABC_TP_C"/>
    <property type="match status" value="1"/>
</dbReference>
<dbReference type="InterPro" id="IPR032823">
    <property type="entry name" value="BCA_ABC_TP_C"/>
</dbReference>
<dbReference type="PANTHER" id="PTHR45772:SF4">
    <property type="entry name" value="ABC TRANSPORTER ATP-BINDING PROTEIN"/>
    <property type="match status" value="1"/>
</dbReference>
<keyword evidence="2" id="KW-0547">Nucleotide-binding</keyword>
<evidence type="ECO:0000259" key="4">
    <source>
        <dbReference type="PROSITE" id="PS50893"/>
    </source>
</evidence>
<dbReference type="InterPro" id="IPR051120">
    <property type="entry name" value="ABC_AA/LPS_Transport"/>
</dbReference>
<dbReference type="InterPro" id="IPR003439">
    <property type="entry name" value="ABC_transporter-like_ATP-bd"/>
</dbReference>
<sequence length="255" mass="26704">MSGLSVRDLSVSYGGVHALSGVDLDVEPGHLVGLIGPNGAGKTTFIDAVTGFVRHAGRVELDGGDLTGLRPHRRVRQGLARTWQSIELFDGLSVAENVAVAADRRSGWAAAFRETFTKPTDPGPDVEEALSVVGLTDRAGTQAVDLSQGERKLVGVARALAGRPRVICLDEPAAGLDSEESIRLGRRLRRVVDAGTGMLLVDHDMALVLDVCDTVVVLEFGKVIASGPPAQVRNDPHVVAAYLGSSAAGAEQETS</sequence>
<proteinExistence type="predicted"/>
<dbReference type="Gene3D" id="3.40.50.300">
    <property type="entry name" value="P-loop containing nucleotide triphosphate hydrolases"/>
    <property type="match status" value="1"/>
</dbReference>
<dbReference type="InterPro" id="IPR027417">
    <property type="entry name" value="P-loop_NTPase"/>
</dbReference>
<evidence type="ECO:0000313" key="5">
    <source>
        <dbReference type="EMBL" id="MFC4506012.1"/>
    </source>
</evidence>
<dbReference type="Pfam" id="PF00005">
    <property type="entry name" value="ABC_tran"/>
    <property type="match status" value="1"/>
</dbReference>
<accession>A0ABV9B2U1</accession>
<reference evidence="6" key="1">
    <citation type="journal article" date="2019" name="Int. J. Syst. Evol. Microbiol.">
        <title>The Global Catalogue of Microorganisms (GCM) 10K type strain sequencing project: providing services to taxonomists for standard genome sequencing and annotation.</title>
        <authorList>
            <consortium name="The Broad Institute Genomics Platform"/>
            <consortium name="The Broad Institute Genome Sequencing Center for Infectious Disease"/>
            <person name="Wu L."/>
            <person name="Ma J."/>
        </authorList>
    </citation>
    <scope>NUCLEOTIDE SEQUENCE [LARGE SCALE GENOMIC DNA]</scope>
    <source>
        <strain evidence="6">CGMCC 4.7177</strain>
    </source>
</reference>
<dbReference type="SUPFAM" id="SSF52540">
    <property type="entry name" value="P-loop containing nucleoside triphosphate hydrolases"/>
    <property type="match status" value="1"/>
</dbReference>
<gene>
    <name evidence="5" type="ORF">ACFPIH_42305</name>
</gene>
<keyword evidence="6" id="KW-1185">Reference proteome</keyword>
<feature type="domain" description="ABC transporter" evidence="4">
    <location>
        <begin position="4"/>
        <end position="245"/>
    </location>
</feature>
<evidence type="ECO:0000256" key="3">
    <source>
        <dbReference type="ARBA" id="ARBA00022840"/>
    </source>
</evidence>
<evidence type="ECO:0000313" key="6">
    <source>
        <dbReference type="Proteomes" id="UP001595839"/>
    </source>
</evidence>
<dbReference type="RefSeq" id="WP_381183361.1">
    <property type="nucleotide sequence ID" value="NZ_JBHSFK010000039.1"/>
</dbReference>
<keyword evidence="3 5" id="KW-0067">ATP-binding</keyword>
<dbReference type="InterPro" id="IPR003593">
    <property type="entry name" value="AAA+_ATPase"/>
</dbReference>
<dbReference type="PROSITE" id="PS00211">
    <property type="entry name" value="ABC_TRANSPORTER_1"/>
    <property type="match status" value="1"/>
</dbReference>
<protein>
    <submittedName>
        <fullName evidence="5">ABC transporter ATP-binding protein</fullName>
    </submittedName>
</protein>
<keyword evidence="1" id="KW-0813">Transport</keyword>
<dbReference type="Proteomes" id="UP001595839">
    <property type="component" value="Unassembled WGS sequence"/>
</dbReference>
<dbReference type="CDD" id="cd03219">
    <property type="entry name" value="ABC_Mj1267_LivG_branched"/>
    <property type="match status" value="1"/>
</dbReference>
<comment type="caution">
    <text evidence="5">The sequence shown here is derived from an EMBL/GenBank/DDBJ whole genome shotgun (WGS) entry which is preliminary data.</text>
</comment>